<dbReference type="EMBL" id="UOFC01000014">
    <property type="protein sequence ID" value="VAW44621.1"/>
    <property type="molecule type" value="Genomic_DNA"/>
</dbReference>
<protein>
    <submittedName>
        <fullName evidence="2">Predicted metal-dependent hydrolase</fullName>
    </submittedName>
</protein>
<dbReference type="InterPro" id="IPR053136">
    <property type="entry name" value="UTP_pyrophosphatase-like"/>
</dbReference>
<reference evidence="2" key="1">
    <citation type="submission" date="2018-06" db="EMBL/GenBank/DDBJ databases">
        <authorList>
            <person name="Zhirakovskaya E."/>
        </authorList>
    </citation>
    <scope>NUCLEOTIDE SEQUENCE</scope>
</reference>
<keyword evidence="2" id="KW-0378">Hydrolase</keyword>
<dbReference type="Pfam" id="PF01863">
    <property type="entry name" value="YgjP-like"/>
    <property type="match status" value="1"/>
</dbReference>
<evidence type="ECO:0000313" key="2">
    <source>
        <dbReference type="EMBL" id="VAW44621.1"/>
    </source>
</evidence>
<gene>
    <name evidence="2" type="ORF">MNBD_GAMMA03-1582</name>
</gene>
<name>A0A3B0VP18_9ZZZZ</name>
<dbReference type="PANTHER" id="PTHR30399:SF1">
    <property type="entry name" value="UTP PYROPHOSPHATASE"/>
    <property type="match status" value="1"/>
</dbReference>
<organism evidence="2">
    <name type="scientific">hydrothermal vent metagenome</name>
    <dbReference type="NCBI Taxonomy" id="652676"/>
    <lineage>
        <taxon>unclassified sequences</taxon>
        <taxon>metagenomes</taxon>
        <taxon>ecological metagenomes</taxon>
    </lineage>
</organism>
<dbReference type="Gene3D" id="3.30.2010.10">
    <property type="entry name" value="Metalloproteases ('zincins'), catalytic domain"/>
    <property type="match status" value="1"/>
</dbReference>
<dbReference type="PANTHER" id="PTHR30399">
    <property type="entry name" value="UNCHARACTERIZED PROTEIN YGJP"/>
    <property type="match status" value="1"/>
</dbReference>
<dbReference type="CDD" id="cd07344">
    <property type="entry name" value="M48_yhfN_like"/>
    <property type="match status" value="1"/>
</dbReference>
<accession>A0A3B0VP18</accession>
<dbReference type="AlphaFoldDB" id="A0A3B0VP18"/>
<proteinExistence type="predicted"/>
<evidence type="ECO:0000259" key="1">
    <source>
        <dbReference type="Pfam" id="PF01863"/>
    </source>
</evidence>
<feature type="domain" description="YgjP-like metallopeptidase" evidence="1">
    <location>
        <begin position="32"/>
        <end position="258"/>
    </location>
</feature>
<dbReference type="GO" id="GO:0016787">
    <property type="term" value="F:hydrolase activity"/>
    <property type="evidence" value="ECO:0007669"/>
    <property type="project" value="UniProtKB-KW"/>
</dbReference>
<sequence>MFDLKAKQITHHQIGERDLEVVRTARKDSIALKVRADRHNRVVILVPKRYSNRQLTKVLLANQSWLSRSLIKLEQQWLSQFEFSVFTGEWGESFDFLGQPVILVRADIGVQGELSLFKRGCSGAENLNLPFQVRILNHQCHIAKSLATRQQRCAAIEAFMIQTAQNYLPAQLTHYAQQIGVTCQRVQVKGYKSCWGSCSPDGRLQFNWRLMQAPNWVIDYVVVHELCHLIHPNHSRDFWALVQQHYPKTNEAKAYIKQYGVQWIHFLQS</sequence>
<dbReference type="InterPro" id="IPR002725">
    <property type="entry name" value="YgjP-like_metallopeptidase"/>
</dbReference>